<gene>
    <name evidence="5" type="ORF">COY90_00270</name>
</gene>
<evidence type="ECO:0000313" key="6">
    <source>
        <dbReference type="Proteomes" id="UP000230108"/>
    </source>
</evidence>
<dbReference type="GO" id="GO:0005524">
    <property type="term" value="F:ATP binding"/>
    <property type="evidence" value="ECO:0007669"/>
    <property type="project" value="UniProtKB-KW"/>
</dbReference>
<keyword evidence="2" id="KW-0547">Nucleotide-binding</keyword>
<organism evidence="5 6">
    <name type="scientific">Candidatus Roizmanbacteria bacterium CG_4_10_14_0_8_um_filter_39_9</name>
    <dbReference type="NCBI Taxonomy" id="1974829"/>
    <lineage>
        <taxon>Bacteria</taxon>
        <taxon>Candidatus Roizmaniibacteriota</taxon>
    </lineage>
</organism>
<evidence type="ECO:0000256" key="3">
    <source>
        <dbReference type="ARBA" id="ARBA00022840"/>
    </source>
</evidence>
<dbReference type="PANTHER" id="PTHR24220:SF614">
    <property type="entry name" value="ABC TRANSPORTER ATP-BINDING PROTEIN SSO1893-RELATED"/>
    <property type="match status" value="1"/>
</dbReference>
<dbReference type="InterPro" id="IPR003593">
    <property type="entry name" value="AAA+_ATPase"/>
</dbReference>
<dbReference type="PANTHER" id="PTHR24220">
    <property type="entry name" value="IMPORT ATP-BINDING PROTEIN"/>
    <property type="match status" value="1"/>
</dbReference>
<dbReference type="InterPro" id="IPR015854">
    <property type="entry name" value="ABC_transpr_LolD-like"/>
</dbReference>
<reference evidence="6" key="1">
    <citation type="submission" date="2017-09" db="EMBL/GenBank/DDBJ databases">
        <title>Depth-based differentiation of microbial function through sediment-hosted aquifers and enrichment of novel symbionts in the deep terrestrial subsurface.</title>
        <authorList>
            <person name="Probst A.J."/>
            <person name="Ladd B."/>
            <person name="Jarett J.K."/>
            <person name="Geller-Mcgrath D.E."/>
            <person name="Sieber C.M.K."/>
            <person name="Emerson J.B."/>
            <person name="Anantharaman K."/>
            <person name="Thomas B.C."/>
            <person name="Malmstrom R."/>
            <person name="Stieglmeier M."/>
            <person name="Klingl A."/>
            <person name="Woyke T."/>
            <person name="Ryan C.M."/>
            <person name="Banfield J.F."/>
        </authorList>
    </citation>
    <scope>NUCLEOTIDE SEQUENCE [LARGE SCALE GENOMIC DNA]</scope>
</reference>
<dbReference type="GO" id="GO:0022857">
    <property type="term" value="F:transmembrane transporter activity"/>
    <property type="evidence" value="ECO:0007669"/>
    <property type="project" value="TreeGrafter"/>
</dbReference>
<dbReference type="Pfam" id="PF00005">
    <property type="entry name" value="ABC_tran"/>
    <property type="match status" value="1"/>
</dbReference>
<dbReference type="SMART" id="SM00382">
    <property type="entry name" value="AAA"/>
    <property type="match status" value="1"/>
</dbReference>
<dbReference type="AlphaFoldDB" id="A0A2M7QF29"/>
<name>A0A2M7QF29_9BACT</name>
<dbReference type="Proteomes" id="UP000230108">
    <property type="component" value="Unassembled WGS sequence"/>
</dbReference>
<dbReference type="Gene3D" id="3.40.50.300">
    <property type="entry name" value="P-loop containing nucleotide triphosphate hydrolases"/>
    <property type="match status" value="1"/>
</dbReference>
<dbReference type="SUPFAM" id="SSF52540">
    <property type="entry name" value="P-loop containing nucleoside triphosphate hydrolases"/>
    <property type="match status" value="1"/>
</dbReference>
<accession>A0A2M7QF29</accession>
<evidence type="ECO:0000259" key="4">
    <source>
        <dbReference type="PROSITE" id="PS50893"/>
    </source>
</evidence>
<dbReference type="EMBL" id="PFLF01000008">
    <property type="protein sequence ID" value="PIY69510.1"/>
    <property type="molecule type" value="Genomic_DNA"/>
</dbReference>
<comment type="caution">
    <text evidence="5">The sequence shown here is derived from an EMBL/GenBank/DDBJ whole genome shotgun (WGS) entry which is preliminary data.</text>
</comment>
<sequence>MIKDINKTIIEIVNLKKSFSMRDAEINVLNGINIKVKQGEFAIIFGPSGCGKSTLLHCILGLEPPTTGHVLVEGKDFYKLDEDERALYRRYHVGMVFQQPLWISALNIVENVSFPLHLLDLDEKEIFEKAKKNLELVGMDKWADYMPSELSGGQQQKVTLARALSIDPLMIVADEPTGNLDTVSGRELLETFLKLVDLGKTLVMVTHDLEYLKYATKIYHMLDGEVVEEIEVDKKNRSKMILGKKEIGRGESNVRDRDFLKKLKL</sequence>
<keyword evidence="1" id="KW-0813">Transport</keyword>
<dbReference type="PROSITE" id="PS50893">
    <property type="entry name" value="ABC_TRANSPORTER_2"/>
    <property type="match status" value="1"/>
</dbReference>
<dbReference type="InterPro" id="IPR017871">
    <property type="entry name" value="ABC_transporter-like_CS"/>
</dbReference>
<feature type="domain" description="ABC transporter" evidence="4">
    <location>
        <begin position="10"/>
        <end position="248"/>
    </location>
</feature>
<dbReference type="PROSITE" id="PS00211">
    <property type="entry name" value="ABC_TRANSPORTER_1"/>
    <property type="match status" value="1"/>
</dbReference>
<protein>
    <recommendedName>
        <fullName evidence="4">ABC transporter domain-containing protein</fullName>
    </recommendedName>
</protein>
<keyword evidence="3" id="KW-0067">ATP-binding</keyword>
<evidence type="ECO:0000256" key="2">
    <source>
        <dbReference type="ARBA" id="ARBA00022741"/>
    </source>
</evidence>
<dbReference type="InterPro" id="IPR017911">
    <property type="entry name" value="MacB-like_ATP-bd"/>
</dbReference>
<dbReference type="CDD" id="cd03255">
    <property type="entry name" value="ABC_MJ0796_LolCDE_FtsE"/>
    <property type="match status" value="1"/>
</dbReference>
<evidence type="ECO:0000313" key="5">
    <source>
        <dbReference type="EMBL" id="PIY69510.1"/>
    </source>
</evidence>
<proteinExistence type="predicted"/>
<evidence type="ECO:0000256" key="1">
    <source>
        <dbReference type="ARBA" id="ARBA00022448"/>
    </source>
</evidence>
<dbReference type="GO" id="GO:0016887">
    <property type="term" value="F:ATP hydrolysis activity"/>
    <property type="evidence" value="ECO:0007669"/>
    <property type="project" value="InterPro"/>
</dbReference>
<dbReference type="InterPro" id="IPR003439">
    <property type="entry name" value="ABC_transporter-like_ATP-bd"/>
</dbReference>
<dbReference type="GO" id="GO:0005886">
    <property type="term" value="C:plasma membrane"/>
    <property type="evidence" value="ECO:0007669"/>
    <property type="project" value="TreeGrafter"/>
</dbReference>
<dbReference type="InterPro" id="IPR027417">
    <property type="entry name" value="P-loop_NTPase"/>
</dbReference>